<gene>
    <name evidence="2" type="ORF">GCM10009017_27340</name>
</gene>
<reference evidence="2" key="2">
    <citation type="submission" date="2020-09" db="EMBL/GenBank/DDBJ databases">
        <authorList>
            <person name="Sun Q."/>
            <person name="Ohkuma M."/>
        </authorList>
    </citation>
    <scope>NUCLEOTIDE SEQUENCE</scope>
    <source>
        <strain evidence="2">JCM 16108</strain>
    </source>
</reference>
<feature type="region of interest" description="Disordered" evidence="1">
    <location>
        <begin position="46"/>
        <end position="65"/>
    </location>
</feature>
<evidence type="ECO:0000313" key="3">
    <source>
        <dbReference type="Proteomes" id="UP000614609"/>
    </source>
</evidence>
<organism evidence="2 3">
    <name type="scientific">Halarchaeum rubridurum</name>
    <dbReference type="NCBI Taxonomy" id="489911"/>
    <lineage>
        <taxon>Archaea</taxon>
        <taxon>Methanobacteriati</taxon>
        <taxon>Methanobacteriota</taxon>
        <taxon>Stenosarchaea group</taxon>
        <taxon>Halobacteria</taxon>
        <taxon>Halobacteriales</taxon>
        <taxon>Halobacteriaceae</taxon>
    </lineage>
</organism>
<dbReference type="Proteomes" id="UP000614609">
    <property type="component" value="Unassembled WGS sequence"/>
</dbReference>
<evidence type="ECO:0000313" key="2">
    <source>
        <dbReference type="EMBL" id="GGM75943.1"/>
    </source>
</evidence>
<accession>A0A830G511</accession>
<protein>
    <submittedName>
        <fullName evidence="2">Uncharacterized protein</fullName>
    </submittedName>
</protein>
<feature type="region of interest" description="Disordered" evidence="1">
    <location>
        <begin position="1"/>
        <end position="26"/>
    </location>
</feature>
<dbReference type="EMBL" id="BMOO01000010">
    <property type="protein sequence ID" value="GGM75943.1"/>
    <property type="molecule type" value="Genomic_DNA"/>
</dbReference>
<reference evidence="2" key="1">
    <citation type="journal article" date="2014" name="Int. J. Syst. Evol. Microbiol.">
        <title>Complete genome sequence of Corynebacterium casei LMG S-19264T (=DSM 44701T), isolated from a smear-ripened cheese.</title>
        <authorList>
            <consortium name="US DOE Joint Genome Institute (JGI-PGF)"/>
            <person name="Walter F."/>
            <person name="Albersmeier A."/>
            <person name="Kalinowski J."/>
            <person name="Ruckert C."/>
        </authorList>
    </citation>
    <scope>NUCLEOTIDE SEQUENCE</scope>
    <source>
        <strain evidence="2">JCM 16108</strain>
    </source>
</reference>
<dbReference type="AlphaFoldDB" id="A0A830G511"/>
<name>A0A830G511_9EURY</name>
<proteinExistence type="predicted"/>
<sequence>MSHRRASTQRDYWPFRPTPSVNGPVGAHRIRVGVGERVEAARHVAHEKDDGRIDARADPPMERQEELPVVRGREFAGVRVKELDDVRAVVDLVLE</sequence>
<comment type="caution">
    <text evidence="2">The sequence shown here is derived from an EMBL/GenBank/DDBJ whole genome shotgun (WGS) entry which is preliminary data.</text>
</comment>
<evidence type="ECO:0000256" key="1">
    <source>
        <dbReference type="SAM" id="MobiDB-lite"/>
    </source>
</evidence>
<keyword evidence="3" id="KW-1185">Reference proteome</keyword>